<dbReference type="GO" id="GO:0003677">
    <property type="term" value="F:DNA binding"/>
    <property type="evidence" value="ECO:0007669"/>
    <property type="project" value="UniProtKB-KW"/>
</dbReference>
<accession>A0A200R9J8</accession>
<dbReference type="PANTHER" id="PTHR46410:SF1">
    <property type="entry name" value="AT-RICH INTERACTIVE DOMAIN-CONTAINING PROTEIN 1"/>
    <property type="match status" value="1"/>
</dbReference>
<evidence type="ECO:0000313" key="3">
    <source>
        <dbReference type="EMBL" id="OVA19381.1"/>
    </source>
</evidence>
<dbReference type="PROSITE" id="PS51011">
    <property type="entry name" value="ARID"/>
    <property type="match status" value="1"/>
</dbReference>
<dbReference type="AlphaFoldDB" id="A0A200R9J8"/>
<dbReference type="PANTHER" id="PTHR46410">
    <property type="entry name" value="AT-RICH INTERACTIVE DOMAIN-CONTAINING PROTEIN 2"/>
    <property type="match status" value="1"/>
</dbReference>
<dbReference type="SMART" id="SM01014">
    <property type="entry name" value="ARID"/>
    <property type="match status" value="1"/>
</dbReference>
<dbReference type="CDD" id="cd16100">
    <property type="entry name" value="ARID"/>
    <property type="match status" value="1"/>
</dbReference>
<dbReference type="InParanoid" id="A0A200R9J8"/>
<organism evidence="3 4">
    <name type="scientific">Macleaya cordata</name>
    <name type="common">Five-seeded plume-poppy</name>
    <name type="synonym">Bocconia cordata</name>
    <dbReference type="NCBI Taxonomy" id="56857"/>
    <lineage>
        <taxon>Eukaryota</taxon>
        <taxon>Viridiplantae</taxon>
        <taxon>Streptophyta</taxon>
        <taxon>Embryophyta</taxon>
        <taxon>Tracheophyta</taxon>
        <taxon>Spermatophyta</taxon>
        <taxon>Magnoliopsida</taxon>
        <taxon>Ranunculales</taxon>
        <taxon>Papaveraceae</taxon>
        <taxon>Papaveroideae</taxon>
        <taxon>Macleaya</taxon>
    </lineage>
</organism>
<comment type="caution">
    <text evidence="3">The sequence shown here is derived from an EMBL/GenBank/DDBJ whole genome shotgun (WGS) entry which is preliminary data.</text>
</comment>
<reference evidence="3 4" key="1">
    <citation type="journal article" date="2017" name="Mol. Plant">
        <title>The Genome of Medicinal Plant Macleaya cordata Provides New Insights into Benzylisoquinoline Alkaloids Metabolism.</title>
        <authorList>
            <person name="Liu X."/>
            <person name="Liu Y."/>
            <person name="Huang P."/>
            <person name="Ma Y."/>
            <person name="Qing Z."/>
            <person name="Tang Q."/>
            <person name="Cao H."/>
            <person name="Cheng P."/>
            <person name="Zheng Y."/>
            <person name="Yuan Z."/>
            <person name="Zhou Y."/>
            <person name="Liu J."/>
            <person name="Tang Z."/>
            <person name="Zhuo Y."/>
            <person name="Zhang Y."/>
            <person name="Yu L."/>
            <person name="Huang J."/>
            <person name="Yang P."/>
            <person name="Peng Q."/>
            <person name="Zhang J."/>
            <person name="Jiang W."/>
            <person name="Zhang Z."/>
            <person name="Lin K."/>
            <person name="Ro D.K."/>
            <person name="Chen X."/>
            <person name="Xiong X."/>
            <person name="Shang Y."/>
            <person name="Huang S."/>
            <person name="Zeng J."/>
        </authorList>
    </citation>
    <scope>NUCLEOTIDE SEQUENCE [LARGE SCALE GENOMIC DNA]</scope>
    <source>
        <strain evidence="4">cv. BLH2017</strain>
        <tissue evidence="3">Root</tissue>
    </source>
</reference>
<dbReference type="OrthoDB" id="1938591at2759"/>
<name>A0A200R9J8_MACCD</name>
<protein>
    <submittedName>
        <fullName evidence="3">ARID/BRIGHT DNA-binding domain</fullName>
    </submittedName>
</protein>
<keyword evidence="3" id="KW-0238">DNA-binding</keyword>
<dbReference type="FunCoup" id="A0A200R9J8">
    <property type="interactions" value="18"/>
</dbReference>
<dbReference type="STRING" id="56857.A0A200R9J8"/>
<dbReference type="SUPFAM" id="SSF46774">
    <property type="entry name" value="ARID-like"/>
    <property type="match status" value="1"/>
</dbReference>
<dbReference type="InterPro" id="IPR001606">
    <property type="entry name" value="ARID_dom"/>
</dbReference>
<gene>
    <name evidence="3" type="ORF">BVC80_8343g2</name>
</gene>
<dbReference type="OMA" id="ECWIQVT"/>
<proteinExistence type="predicted"/>
<dbReference type="InterPro" id="IPR036431">
    <property type="entry name" value="ARID_dom_sf"/>
</dbReference>
<keyword evidence="4" id="KW-1185">Reference proteome</keyword>
<feature type="domain" description="ARID" evidence="2">
    <location>
        <begin position="45"/>
        <end position="139"/>
    </location>
</feature>
<dbReference type="Gene3D" id="1.10.150.60">
    <property type="entry name" value="ARID DNA-binding domain"/>
    <property type="match status" value="1"/>
</dbReference>
<dbReference type="Pfam" id="PF01388">
    <property type="entry name" value="ARID"/>
    <property type="match status" value="1"/>
</dbReference>
<dbReference type="SMART" id="SM00501">
    <property type="entry name" value="BRIGHT"/>
    <property type="match status" value="1"/>
</dbReference>
<evidence type="ECO:0000313" key="4">
    <source>
        <dbReference type="Proteomes" id="UP000195402"/>
    </source>
</evidence>
<dbReference type="EMBL" id="MVGT01000188">
    <property type="protein sequence ID" value="OVA19381.1"/>
    <property type="molecule type" value="Genomic_DNA"/>
</dbReference>
<feature type="region of interest" description="Disordered" evidence="1">
    <location>
        <begin position="330"/>
        <end position="349"/>
    </location>
</feature>
<dbReference type="Proteomes" id="UP000195402">
    <property type="component" value="Unassembled WGS sequence"/>
</dbReference>
<evidence type="ECO:0000256" key="1">
    <source>
        <dbReference type="SAM" id="MobiDB-lite"/>
    </source>
</evidence>
<sequence length="599" mass="68028">MAGWSILTAESDFDCIEILRNLQRSGFCLDIDASSVKLGLDGNKDKLRCLFDQILTVFLKEISLSYDIRPVPAMLGDGRRVDLFKLFRVVREKGGYHLVSKKTGLWCLVAEECRFGSEFASAIKLIYIKYLDTLDRWVRDKGIGGGGLVDNGGNLGVLSKGLETELKDLVYDTLDHDHEKKDEEFIQLNSEDIENPVLFAGKECISDKDEKVMTSECSENSNCSKRKREILSGMLNWVSEIAKNPSDPATGKSLKFSKHNGNGNGGEEFCGQVLKAREALLHTRNFYLSADRPLLQKKRKMHPSIYEDPIGANQLSTERLRCSQRLFSRMQSHSSRSHSESSETDQTDLDISQTPSFASFKVEHPYKQSPEITDSLALDRGVYLFGNDHLRNWVCVGALYQAEVPEWTGVASESDSKWLGEQHWPLTTAEKRPSLIERDPIGKGRQDSCGCRRRGSVECIRFHITEKRMRLKLELGSAFYNWRFFCMGEEVSLAWTEEEEKKFKAIVRLNPPSLNKCFWDQALRSFPSKKRHGLVSYYFNVFLLRRRSYQNRVTPNNIDSDDDESEFGSVSNGFGLEAVKVPGSKSIFCAQNNQCIDLD</sequence>
<evidence type="ECO:0000259" key="2">
    <source>
        <dbReference type="PROSITE" id="PS51011"/>
    </source>
</evidence>